<protein>
    <submittedName>
        <fullName evidence="3">Uncharacterized protein</fullName>
    </submittedName>
</protein>
<sequence length="123" mass="13255">MAAARREASGPLLGLLLLLPAVLLLLPSLIPLREVSAMASTTTTSASAPLGGPSQPEMASFGSFPGHAHRPYRMRYTVRDLYIMHTQQVGFRQWGCCSAGRIDPRARRPSCHHPTPCPPSPSP</sequence>
<evidence type="ECO:0000313" key="4">
    <source>
        <dbReference type="Proteomes" id="UP000006038"/>
    </source>
</evidence>
<dbReference type="HOGENOM" id="CLU_2124896_0_0_1"/>
<feature type="region of interest" description="Disordered" evidence="1">
    <location>
        <begin position="102"/>
        <end position="123"/>
    </location>
</feature>
<feature type="chain" id="PRO_5003774577" evidence="2">
    <location>
        <begin position="38"/>
        <end position="123"/>
    </location>
</feature>
<evidence type="ECO:0000256" key="1">
    <source>
        <dbReference type="SAM" id="MobiDB-lite"/>
    </source>
</evidence>
<reference evidence="3" key="2">
    <citation type="submission" date="2013-04" db="UniProtKB">
        <authorList>
            <consortium name="EnsemblPlants"/>
        </authorList>
    </citation>
    <scope>IDENTIFICATION</scope>
</reference>
<dbReference type="EnsemblPlants" id="OB12G15840.1">
    <property type="protein sequence ID" value="OB12G15840.1"/>
    <property type="gene ID" value="OB12G15840"/>
</dbReference>
<organism evidence="3">
    <name type="scientific">Oryza brachyantha</name>
    <name type="common">malo sina</name>
    <dbReference type="NCBI Taxonomy" id="4533"/>
    <lineage>
        <taxon>Eukaryota</taxon>
        <taxon>Viridiplantae</taxon>
        <taxon>Streptophyta</taxon>
        <taxon>Embryophyta</taxon>
        <taxon>Tracheophyta</taxon>
        <taxon>Spermatophyta</taxon>
        <taxon>Magnoliopsida</taxon>
        <taxon>Liliopsida</taxon>
        <taxon>Poales</taxon>
        <taxon>Poaceae</taxon>
        <taxon>BOP clade</taxon>
        <taxon>Oryzoideae</taxon>
        <taxon>Oryzeae</taxon>
        <taxon>Oryzinae</taxon>
        <taxon>Oryza</taxon>
    </lineage>
</organism>
<reference evidence="3" key="1">
    <citation type="journal article" date="2013" name="Nat. Commun.">
        <title>Whole-genome sequencing of Oryza brachyantha reveals mechanisms underlying Oryza genome evolution.</title>
        <authorList>
            <person name="Chen J."/>
            <person name="Huang Q."/>
            <person name="Gao D."/>
            <person name="Wang J."/>
            <person name="Lang Y."/>
            <person name="Liu T."/>
            <person name="Li B."/>
            <person name="Bai Z."/>
            <person name="Luis Goicoechea J."/>
            <person name="Liang C."/>
            <person name="Chen C."/>
            <person name="Zhang W."/>
            <person name="Sun S."/>
            <person name="Liao Y."/>
            <person name="Zhang X."/>
            <person name="Yang L."/>
            <person name="Song C."/>
            <person name="Wang M."/>
            <person name="Shi J."/>
            <person name="Liu G."/>
            <person name="Liu J."/>
            <person name="Zhou H."/>
            <person name="Zhou W."/>
            <person name="Yu Q."/>
            <person name="An N."/>
            <person name="Chen Y."/>
            <person name="Cai Q."/>
            <person name="Wang B."/>
            <person name="Liu B."/>
            <person name="Min J."/>
            <person name="Huang Y."/>
            <person name="Wu H."/>
            <person name="Li Z."/>
            <person name="Zhang Y."/>
            <person name="Yin Y."/>
            <person name="Song W."/>
            <person name="Jiang J."/>
            <person name="Jackson S.A."/>
            <person name="Wing R.A."/>
            <person name="Wang J."/>
            <person name="Chen M."/>
        </authorList>
    </citation>
    <scope>NUCLEOTIDE SEQUENCE [LARGE SCALE GENOMIC DNA]</scope>
    <source>
        <strain evidence="3">cv. IRGC 101232</strain>
    </source>
</reference>
<accession>J3NC76</accession>
<dbReference type="AlphaFoldDB" id="J3NC76"/>
<proteinExistence type="predicted"/>
<dbReference type="Gramene" id="OB12G15840.1">
    <property type="protein sequence ID" value="OB12G15840.1"/>
    <property type="gene ID" value="OB12G15840"/>
</dbReference>
<feature type="signal peptide" evidence="2">
    <location>
        <begin position="1"/>
        <end position="37"/>
    </location>
</feature>
<dbReference type="Proteomes" id="UP000006038">
    <property type="component" value="Chromosome 12"/>
</dbReference>
<name>J3NC76_ORYBR</name>
<evidence type="ECO:0000256" key="2">
    <source>
        <dbReference type="SAM" id="SignalP"/>
    </source>
</evidence>
<keyword evidence="4" id="KW-1185">Reference proteome</keyword>
<keyword evidence="2" id="KW-0732">Signal</keyword>
<evidence type="ECO:0000313" key="3">
    <source>
        <dbReference type="EnsemblPlants" id="OB12G15840.1"/>
    </source>
</evidence>